<dbReference type="EMBL" id="FORI01000002">
    <property type="protein sequence ID" value="SFI52399.1"/>
    <property type="molecule type" value="Genomic_DNA"/>
</dbReference>
<evidence type="ECO:0000313" key="3">
    <source>
        <dbReference type="EMBL" id="SFI52399.1"/>
    </source>
</evidence>
<gene>
    <name evidence="3" type="ORF">SAMN04487775_102185</name>
</gene>
<dbReference type="InterPro" id="IPR036291">
    <property type="entry name" value="NAD(P)-bd_dom_sf"/>
</dbReference>
<dbReference type="OrthoDB" id="9811743at2"/>
<dbReference type="Pfam" id="PF01370">
    <property type="entry name" value="Epimerase"/>
    <property type="match status" value="1"/>
</dbReference>
<evidence type="ECO:0000259" key="2">
    <source>
        <dbReference type="Pfam" id="PF01370"/>
    </source>
</evidence>
<evidence type="ECO:0000313" key="4">
    <source>
        <dbReference type="Proteomes" id="UP000182737"/>
    </source>
</evidence>
<keyword evidence="4" id="KW-1185">Reference proteome</keyword>
<dbReference type="Proteomes" id="UP000182737">
    <property type="component" value="Unassembled WGS sequence"/>
</dbReference>
<dbReference type="SUPFAM" id="SSF51735">
    <property type="entry name" value="NAD(P)-binding Rossmann-fold domains"/>
    <property type="match status" value="1"/>
</dbReference>
<sequence length="295" mass="33002">MKRIIITGATGMIGSAIVREAIKSNYEITCLVRKDSNRIKNIIESSQVKIVNCNITDYSKIKLKDKYDIFIHLAWDKTSVGGRDDVDCQLKNIQYTLDAVRLAYNCGCSVFIGAGSQAEYGVQKVPLTPNLPVNPESGYGIAKYTAGKLSQMLCMQLGIHFNWMRILSVYGPNDGTNTLISYVVRELKEGRSPQLTKCEQKWDYLHCNDAARAFLAVSESGIDGKFYPLGSGSGRILKEYINDIKEALKSDIPVSFGAKEYYPHQPMYLVADTQELENDTKWKPLIAFQDGIKTL</sequence>
<feature type="domain" description="NAD-dependent epimerase/dehydratase" evidence="2">
    <location>
        <begin position="4"/>
        <end position="225"/>
    </location>
</feature>
<accession>A0A1I3IWQ8</accession>
<evidence type="ECO:0000256" key="1">
    <source>
        <dbReference type="ARBA" id="ARBA00007637"/>
    </source>
</evidence>
<comment type="similarity">
    <text evidence="1">Belongs to the NAD(P)-dependent epimerase/dehydratase family.</text>
</comment>
<reference evidence="4" key="1">
    <citation type="submission" date="2016-10" db="EMBL/GenBank/DDBJ databases">
        <authorList>
            <person name="Varghese N."/>
            <person name="Submissions S."/>
        </authorList>
    </citation>
    <scope>NUCLEOTIDE SEQUENCE [LARGE SCALE GENOMIC DNA]</scope>
    <source>
        <strain evidence="4">XBD1002</strain>
    </source>
</reference>
<dbReference type="RefSeq" id="WP_074930581.1">
    <property type="nucleotide sequence ID" value="NZ_FORI01000002.1"/>
</dbReference>
<dbReference type="PANTHER" id="PTHR43000">
    <property type="entry name" value="DTDP-D-GLUCOSE 4,6-DEHYDRATASE-RELATED"/>
    <property type="match status" value="1"/>
</dbReference>
<organism evidence="3 4">
    <name type="scientific">Treponema bryantii</name>
    <dbReference type="NCBI Taxonomy" id="163"/>
    <lineage>
        <taxon>Bacteria</taxon>
        <taxon>Pseudomonadati</taxon>
        <taxon>Spirochaetota</taxon>
        <taxon>Spirochaetia</taxon>
        <taxon>Spirochaetales</taxon>
        <taxon>Treponemataceae</taxon>
        <taxon>Treponema</taxon>
    </lineage>
</organism>
<name>A0A1I3IWQ8_9SPIR</name>
<dbReference type="InterPro" id="IPR001509">
    <property type="entry name" value="Epimerase_deHydtase"/>
</dbReference>
<proteinExistence type="inferred from homology"/>
<protein>
    <submittedName>
        <fullName evidence="3">Nucleoside-diphosphate-sugar epimerase</fullName>
    </submittedName>
</protein>
<dbReference type="AlphaFoldDB" id="A0A1I3IWQ8"/>
<dbReference type="Gene3D" id="3.40.50.720">
    <property type="entry name" value="NAD(P)-binding Rossmann-like Domain"/>
    <property type="match status" value="1"/>
</dbReference>